<gene>
    <name evidence="1" type="ORF">LCGC14_2593480</name>
</gene>
<name>A0A0F9CM20_9ZZZZ</name>
<sequence length="177" mass="20087">MVERQDKINEGEKQSVSKDPYKRKYYDWPLKRMAKSLKENLKFKGDPIALAWTMEPPHDTEPYAGALKLVHCQFMQRSRLHGETFILDVDHIDDICAGYSYIGLGEPPPNLASGYSWSRRKDGKPSIYGSPTAARRVKEKYRNIAPGTVKYFCCAPLSKSPFDPDVVTIIADPKTCT</sequence>
<organism evidence="1">
    <name type="scientific">marine sediment metagenome</name>
    <dbReference type="NCBI Taxonomy" id="412755"/>
    <lineage>
        <taxon>unclassified sequences</taxon>
        <taxon>metagenomes</taxon>
        <taxon>ecological metagenomes</taxon>
    </lineage>
</organism>
<proteinExistence type="predicted"/>
<accession>A0A0F9CM20</accession>
<dbReference type="InterPro" id="IPR003748">
    <property type="entry name" value="DUF169"/>
</dbReference>
<feature type="non-terminal residue" evidence="1">
    <location>
        <position position="177"/>
    </location>
</feature>
<reference evidence="1" key="1">
    <citation type="journal article" date="2015" name="Nature">
        <title>Complex archaea that bridge the gap between prokaryotes and eukaryotes.</title>
        <authorList>
            <person name="Spang A."/>
            <person name="Saw J.H."/>
            <person name="Jorgensen S.L."/>
            <person name="Zaremba-Niedzwiedzka K."/>
            <person name="Martijn J."/>
            <person name="Lind A.E."/>
            <person name="van Eijk R."/>
            <person name="Schleper C."/>
            <person name="Guy L."/>
            <person name="Ettema T.J."/>
        </authorList>
    </citation>
    <scope>NUCLEOTIDE SEQUENCE</scope>
</reference>
<dbReference type="AlphaFoldDB" id="A0A0F9CM20"/>
<dbReference type="Pfam" id="PF02596">
    <property type="entry name" value="DUF169"/>
    <property type="match status" value="1"/>
</dbReference>
<dbReference type="EMBL" id="LAZR01043601">
    <property type="protein sequence ID" value="KKL06691.1"/>
    <property type="molecule type" value="Genomic_DNA"/>
</dbReference>
<dbReference type="PANTHER" id="PTHR37954">
    <property type="entry name" value="BLL4979 PROTEIN"/>
    <property type="match status" value="1"/>
</dbReference>
<protein>
    <submittedName>
        <fullName evidence="1">Uncharacterized protein</fullName>
    </submittedName>
</protein>
<evidence type="ECO:0000313" key="1">
    <source>
        <dbReference type="EMBL" id="KKL06691.1"/>
    </source>
</evidence>
<comment type="caution">
    <text evidence="1">The sequence shown here is derived from an EMBL/GenBank/DDBJ whole genome shotgun (WGS) entry which is preliminary data.</text>
</comment>
<dbReference type="PANTHER" id="PTHR37954:SF3">
    <property type="entry name" value="DUF169 DOMAIN-CONTAINING PROTEIN"/>
    <property type="match status" value="1"/>
</dbReference>